<feature type="active site" evidence="13">
    <location>
        <position position="147"/>
    </location>
</feature>
<dbReference type="UniPathway" id="UPA00219"/>
<evidence type="ECO:0000256" key="13">
    <source>
        <dbReference type="PIRSR" id="PIRSR618044-1"/>
    </source>
</evidence>
<keyword evidence="7 17" id="KW-0732">Signal</keyword>
<reference evidence="20" key="2">
    <citation type="submission" date="2015-04" db="EMBL/GenBank/DDBJ databases">
        <title>A butyrogenic pathway from the amino acid lysine in a human gut commensal.</title>
        <authorList>
            <person name="de Vos W.M."/>
            <person name="Bui N.T.P."/>
            <person name="Plugge C.M."/>
            <person name="Ritari J."/>
        </authorList>
    </citation>
    <scope>NUCLEOTIDE SEQUENCE [LARGE SCALE GENOMIC DNA]</scope>
    <source>
        <strain evidence="20">AF211</strain>
    </source>
</reference>
<dbReference type="PRINTS" id="PR00725">
    <property type="entry name" value="DADACBPTASE1"/>
</dbReference>
<feature type="domain" description="Peptidase S11 D-Ala-D-Ala carboxypeptidase A C-terminal" evidence="18">
    <location>
        <begin position="319"/>
        <end position="412"/>
    </location>
</feature>
<dbReference type="KEGG" id="ibu:IB211_02595"/>
<keyword evidence="16" id="KW-0472">Membrane</keyword>
<evidence type="ECO:0000313" key="19">
    <source>
        <dbReference type="EMBL" id="ALP94986.1"/>
    </source>
</evidence>
<dbReference type="GO" id="GO:0008360">
    <property type="term" value="P:regulation of cell shape"/>
    <property type="evidence" value="ECO:0007669"/>
    <property type="project" value="UniProtKB-KW"/>
</dbReference>
<feature type="active site" description="Proton acceptor" evidence="13">
    <location>
        <position position="87"/>
    </location>
</feature>
<dbReference type="AlphaFoldDB" id="A0A0S2W6L3"/>
<evidence type="ECO:0000256" key="12">
    <source>
        <dbReference type="ARBA" id="ARBA00034000"/>
    </source>
</evidence>
<dbReference type="PATRIC" id="fig|1297617.4.peg.2670"/>
<comment type="catalytic activity">
    <reaction evidence="12">
        <text>Preferential cleavage: (Ac)2-L-Lys-D-Ala-|-D-Ala. Also transpeptidation of peptidyl-alanyl moieties that are N-acyl substituents of D-alanine.</text>
        <dbReference type="EC" id="3.4.16.4"/>
    </reaction>
</comment>
<dbReference type="STRING" id="1297617.IB211_02595"/>
<evidence type="ECO:0000256" key="15">
    <source>
        <dbReference type="RuleBase" id="RU004016"/>
    </source>
</evidence>
<dbReference type="InterPro" id="IPR018044">
    <property type="entry name" value="Peptidase_S11"/>
</dbReference>
<keyword evidence="16" id="KW-1133">Transmembrane helix</keyword>
<dbReference type="eggNOG" id="COG1686">
    <property type="taxonomic scope" value="Bacteria"/>
</dbReference>
<dbReference type="EC" id="3.4.16.4" evidence="4"/>
<dbReference type="GO" id="GO:0009002">
    <property type="term" value="F:serine-type D-Ala-D-Ala carboxypeptidase activity"/>
    <property type="evidence" value="ECO:0007669"/>
    <property type="project" value="UniProtKB-EC"/>
</dbReference>
<keyword evidence="20" id="KW-1185">Reference proteome</keyword>
<keyword evidence="10" id="KW-0573">Peptidoglycan synthesis</keyword>
<comment type="pathway">
    <text evidence="2">Cell wall biogenesis; peptidoglycan biosynthesis.</text>
</comment>
<evidence type="ECO:0000256" key="10">
    <source>
        <dbReference type="ARBA" id="ARBA00022984"/>
    </source>
</evidence>
<dbReference type="SMART" id="SM00936">
    <property type="entry name" value="PBP5_C"/>
    <property type="match status" value="1"/>
</dbReference>
<evidence type="ECO:0000313" key="20">
    <source>
        <dbReference type="Proteomes" id="UP000064844"/>
    </source>
</evidence>
<feature type="active site" description="Acyl-ester intermediate" evidence="13">
    <location>
        <position position="84"/>
    </location>
</feature>
<dbReference type="EMBL" id="CP011307">
    <property type="protein sequence ID" value="ALP94986.1"/>
    <property type="molecule type" value="Genomic_DNA"/>
</dbReference>
<dbReference type="PANTHER" id="PTHR21581">
    <property type="entry name" value="D-ALANYL-D-ALANINE CARBOXYPEPTIDASE"/>
    <property type="match status" value="1"/>
</dbReference>
<keyword evidence="6" id="KW-0645">Protease</keyword>
<keyword evidence="5 19" id="KW-0121">Carboxypeptidase</keyword>
<keyword evidence="8 19" id="KW-0378">Hydrolase</keyword>
<evidence type="ECO:0000256" key="2">
    <source>
        <dbReference type="ARBA" id="ARBA00004752"/>
    </source>
</evidence>
<evidence type="ECO:0000256" key="5">
    <source>
        <dbReference type="ARBA" id="ARBA00022645"/>
    </source>
</evidence>
<dbReference type="Proteomes" id="UP000064844">
    <property type="component" value="Chromosome"/>
</dbReference>
<dbReference type="GO" id="GO:0009252">
    <property type="term" value="P:peptidoglycan biosynthetic process"/>
    <property type="evidence" value="ECO:0007669"/>
    <property type="project" value="UniProtKB-UniPathway"/>
</dbReference>
<dbReference type="SUPFAM" id="SSF56601">
    <property type="entry name" value="beta-lactamase/transpeptidase-like"/>
    <property type="match status" value="1"/>
</dbReference>
<comment type="function">
    <text evidence="1">Removes C-terminal D-alanyl residues from sugar-peptide cell wall precursors.</text>
</comment>
<feature type="signal peptide" evidence="17">
    <location>
        <begin position="1"/>
        <end position="26"/>
    </location>
</feature>
<evidence type="ECO:0000256" key="6">
    <source>
        <dbReference type="ARBA" id="ARBA00022670"/>
    </source>
</evidence>
<dbReference type="PANTHER" id="PTHR21581:SF6">
    <property type="entry name" value="TRAFFICKING PROTEIN PARTICLE COMPLEX SUBUNIT 12"/>
    <property type="match status" value="1"/>
</dbReference>
<keyword evidence="11" id="KW-0961">Cell wall biogenesis/degradation</keyword>
<evidence type="ECO:0000256" key="11">
    <source>
        <dbReference type="ARBA" id="ARBA00023316"/>
    </source>
</evidence>
<dbReference type="InterPro" id="IPR012338">
    <property type="entry name" value="Beta-lactam/transpept-like"/>
</dbReference>
<dbReference type="RefSeq" id="WP_058118270.1">
    <property type="nucleotide sequence ID" value="NZ_CP011307.1"/>
</dbReference>
<dbReference type="Gene3D" id="3.40.710.10">
    <property type="entry name" value="DD-peptidase/beta-lactamase superfamily"/>
    <property type="match status" value="1"/>
</dbReference>
<evidence type="ECO:0000259" key="18">
    <source>
        <dbReference type="SMART" id="SM00936"/>
    </source>
</evidence>
<organism evidence="19 20">
    <name type="scientific">Intestinimonas butyriciproducens</name>
    <dbReference type="NCBI Taxonomy" id="1297617"/>
    <lineage>
        <taxon>Bacteria</taxon>
        <taxon>Bacillati</taxon>
        <taxon>Bacillota</taxon>
        <taxon>Clostridia</taxon>
        <taxon>Eubacteriales</taxon>
        <taxon>Intestinimonas</taxon>
    </lineage>
</organism>
<evidence type="ECO:0000256" key="3">
    <source>
        <dbReference type="ARBA" id="ARBA00007164"/>
    </source>
</evidence>
<evidence type="ECO:0000256" key="17">
    <source>
        <dbReference type="SAM" id="SignalP"/>
    </source>
</evidence>
<evidence type="ECO:0000256" key="14">
    <source>
        <dbReference type="PIRSR" id="PIRSR618044-2"/>
    </source>
</evidence>
<name>A0A0S2W6L3_9FIRM</name>
<dbReference type="Pfam" id="PF00768">
    <property type="entry name" value="Peptidase_S11"/>
    <property type="match status" value="1"/>
</dbReference>
<dbReference type="Pfam" id="PF07943">
    <property type="entry name" value="PBP5_C"/>
    <property type="match status" value="1"/>
</dbReference>
<proteinExistence type="inferred from homology"/>
<dbReference type="InterPro" id="IPR037167">
    <property type="entry name" value="Peptidase_S11_C_sf"/>
</dbReference>
<dbReference type="InterPro" id="IPR012907">
    <property type="entry name" value="Peptidase_S11_C"/>
</dbReference>
<sequence length="477" mass="52093">MKKYRLFRSLLALALAAGLTLPTALAAQSAPPEATPAVVTPKAPVESQLLSDMHIEAAAAILVDADTGTVLFDQNAHEQRYPASITKVMTAMLAIEAVDRGELSLNDVITVGSEVNREVGDGSSTQNIKEGEQIRLEDVLYCALTASANEACNVLAQAVSGSVDDFVALMNQRAGELGMEDTHFANTHGYHNEEHYTTAYDIALMCREAMQHETFRTIVTAKSYTVPATNLHEARELHDTNALVSTWRITGYYYEYATGIKTGSTPEAGQCLAASASKDGRNLISVVLGAENIAQSDGTTLRQSFSESKRLLQWGFSSFSTKTLLDSTYFGGTIPVTLSRDANYVGAQASGEIEAILPNDLDPADFQVTPEFNAESLEAPVDKGQIVGKVTVSNGDTVYGSLDLVAVDSVARSELLYRLDQVKRFFDQLWVKMLLVVVLVLAAVLLLRWLLFGRRRRYGSRRRGGYSGGRYSRRRRR</sequence>
<keyword evidence="16" id="KW-0812">Transmembrane</keyword>
<dbReference type="SUPFAM" id="SSF69189">
    <property type="entry name" value="Penicillin-binding protein associated domain"/>
    <property type="match status" value="1"/>
</dbReference>
<comment type="similarity">
    <text evidence="3 15">Belongs to the peptidase S11 family.</text>
</comment>
<evidence type="ECO:0000256" key="1">
    <source>
        <dbReference type="ARBA" id="ARBA00003217"/>
    </source>
</evidence>
<feature type="transmembrane region" description="Helical" evidence="16">
    <location>
        <begin position="429"/>
        <end position="452"/>
    </location>
</feature>
<dbReference type="GO" id="GO:0006508">
    <property type="term" value="P:proteolysis"/>
    <property type="evidence" value="ECO:0007669"/>
    <property type="project" value="UniProtKB-KW"/>
</dbReference>
<gene>
    <name evidence="19" type="ORF">IB211_02595</name>
</gene>
<evidence type="ECO:0000256" key="16">
    <source>
        <dbReference type="SAM" id="Phobius"/>
    </source>
</evidence>
<feature type="chain" id="PRO_5006606383" description="serine-type D-Ala-D-Ala carboxypeptidase" evidence="17">
    <location>
        <begin position="27"/>
        <end position="477"/>
    </location>
</feature>
<dbReference type="InterPro" id="IPR015956">
    <property type="entry name" value="Peniciliin-bd_prot_C_sf"/>
</dbReference>
<dbReference type="GO" id="GO:0071555">
    <property type="term" value="P:cell wall organization"/>
    <property type="evidence" value="ECO:0007669"/>
    <property type="project" value="UniProtKB-KW"/>
</dbReference>
<reference evidence="19 20" key="1">
    <citation type="journal article" date="2015" name="Nat. Commun.">
        <title>Production of butyrate from lysine and the Amadori product fructoselysine by a human gut commensal.</title>
        <authorList>
            <person name="Bui T.P."/>
            <person name="Ritari J."/>
            <person name="Boeren S."/>
            <person name="de Waard P."/>
            <person name="Plugge C.M."/>
            <person name="de Vos W.M."/>
        </authorList>
    </citation>
    <scope>NUCLEOTIDE SEQUENCE [LARGE SCALE GENOMIC DNA]</scope>
    <source>
        <strain evidence="19 20">AF211</strain>
    </source>
</reference>
<accession>A0A0S2W6L3</accession>
<feature type="binding site" evidence="14">
    <location>
        <position position="261"/>
    </location>
    <ligand>
        <name>substrate</name>
    </ligand>
</feature>
<dbReference type="InterPro" id="IPR001967">
    <property type="entry name" value="Peptidase_S11_N"/>
</dbReference>
<keyword evidence="9" id="KW-0133">Cell shape</keyword>
<evidence type="ECO:0000256" key="9">
    <source>
        <dbReference type="ARBA" id="ARBA00022960"/>
    </source>
</evidence>
<evidence type="ECO:0000256" key="4">
    <source>
        <dbReference type="ARBA" id="ARBA00012448"/>
    </source>
</evidence>
<dbReference type="Gene3D" id="2.60.410.10">
    <property type="entry name" value="D-Ala-D-Ala carboxypeptidase, C-terminal domain"/>
    <property type="match status" value="1"/>
</dbReference>
<evidence type="ECO:0000256" key="7">
    <source>
        <dbReference type="ARBA" id="ARBA00022729"/>
    </source>
</evidence>
<protein>
    <recommendedName>
        <fullName evidence="4">serine-type D-Ala-D-Ala carboxypeptidase</fullName>
        <ecNumber evidence="4">3.4.16.4</ecNumber>
    </recommendedName>
</protein>
<evidence type="ECO:0000256" key="8">
    <source>
        <dbReference type="ARBA" id="ARBA00022801"/>
    </source>
</evidence>